<evidence type="ECO:0000313" key="3">
    <source>
        <dbReference type="EMBL" id="GLK82850.1"/>
    </source>
</evidence>
<evidence type="ECO:0000313" key="4">
    <source>
        <dbReference type="Proteomes" id="UP001143330"/>
    </source>
</evidence>
<protein>
    <recommendedName>
        <fullName evidence="5">Tripartite-type tricarboxylate transporter receptor subunit TctC</fullName>
    </recommendedName>
</protein>
<feature type="chain" id="PRO_5040772732" description="Tripartite-type tricarboxylate transporter receptor subunit TctC" evidence="2">
    <location>
        <begin position="20"/>
        <end position="322"/>
    </location>
</feature>
<evidence type="ECO:0000256" key="2">
    <source>
        <dbReference type="SAM" id="SignalP"/>
    </source>
</evidence>
<accession>A0A9W6JVH9</accession>
<gene>
    <name evidence="3" type="ORF">GCM10017653_09190</name>
</gene>
<comment type="caution">
    <text evidence="3">The sequence shown here is derived from an EMBL/GenBank/DDBJ whole genome shotgun (WGS) entry which is preliminary data.</text>
</comment>
<comment type="similarity">
    <text evidence="1">Belongs to the UPF0065 (bug) family.</text>
</comment>
<dbReference type="Proteomes" id="UP001143330">
    <property type="component" value="Unassembled WGS sequence"/>
</dbReference>
<organism evidence="3 4">
    <name type="scientific">Ancylobacter defluvii</name>
    <dbReference type="NCBI Taxonomy" id="1282440"/>
    <lineage>
        <taxon>Bacteria</taxon>
        <taxon>Pseudomonadati</taxon>
        <taxon>Pseudomonadota</taxon>
        <taxon>Alphaproteobacteria</taxon>
        <taxon>Hyphomicrobiales</taxon>
        <taxon>Xanthobacteraceae</taxon>
        <taxon>Ancylobacter</taxon>
    </lineage>
</organism>
<dbReference type="PIRSF" id="PIRSF017082">
    <property type="entry name" value="YflP"/>
    <property type="match status" value="1"/>
</dbReference>
<dbReference type="AlphaFoldDB" id="A0A9W6JVH9"/>
<dbReference type="Gene3D" id="3.40.190.150">
    <property type="entry name" value="Bordetella uptake gene, domain 1"/>
    <property type="match status" value="1"/>
</dbReference>
<dbReference type="RefSeq" id="WP_246547544.1">
    <property type="nucleotide sequence ID" value="NZ_BSFM01000004.1"/>
</dbReference>
<dbReference type="InterPro" id="IPR042100">
    <property type="entry name" value="Bug_dom1"/>
</dbReference>
<dbReference type="EMBL" id="BSFM01000004">
    <property type="protein sequence ID" value="GLK82850.1"/>
    <property type="molecule type" value="Genomic_DNA"/>
</dbReference>
<keyword evidence="4" id="KW-1185">Reference proteome</keyword>
<name>A0A9W6JVH9_9HYPH</name>
<reference evidence="3" key="1">
    <citation type="journal article" date="2014" name="Int. J. Syst. Evol. Microbiol.">
        <title>Complete genome sequence of Corynebacterium casei LMG S-19264T (=DSM 44701T), isolated from a smear-ripened cheese.</title>
        <authorList>
            <consortium name="US DOE Joint Genome Institute (JGI-PGF)"/>
            <person name="Walter F."/>
            <person name="Albersmeier A."/>
            <person name="Kalinowski J."/>
            <person name="Ruckert C."/>
        </authorList>
    </citation>
    <scope>NUCLEOTIDE SEQUENCE</scope>
    <source>
        <strain evidence="3">VKM B-2789</strain>
    </source>
</reference>
<dbReference type="Gene3D" id="3.40.190.10">
    <property type="entry name" value="Periplasmic binding protein-like II"/>
    <property type="match status" value="1"/>
</dbReference>
<feature type="signal peptide" evidence="2">
    <location>
        <begin position="1"/>
        <end position="19"/>
    </location>
</feature>
<dbReference type="SUPFAM" id="SSF53850">
    <property type="entry name" value="Periplasmic binding protein-like II"/>
    <property type="match status" value="1"/>
</dbReference>
<dbReference type="PANTHER" id="PTHR42928">
    <property type="entry name" value="TRICARBOXYLATE-BINDING PROTEIN"/>
    <property type="match status" value="1"/>
</dbReference>
<evidence type="ECO:0000256" key="1">
    <source>
        <dbReference type="ARBA" id="ARBA00006987"/>
    </source>
</evidence>
<evidence type="ECO:0008006" key="5">
    <source>
        <dbReference type="Google" id="ProtNLM"/>
    </source>
</evidence>
<dbReference type="InterPro" id="IPR005064">
    <property type="entry name" value="BUG"/>
</dbReference>
<dbReference type="Pfam" id="PF03401">
    <property type="entry name" value="TctC"/>
    <property type="match status" value="1"/>
</dbReference>
<dbReference type="PANTHER" id="PTHR42928:SF5">
    <property type="entry name" value="BLR1237 PROTEIN"/>
    <property type="match status" value="1"/>
</dbReference>
<reference evidence="3" key="2">
    <citation type="submission" date="2023-01" db="EMBL/GenBank/DDBJ databases">
        <authorList>
            <person name="Sun Q."/>
            <person name="Evtushenko L."/>
        </authorList>
    </citation>
    <scope>NUCLEOTIDE SEQUENCE</scope>
    <source>
        <strain evidence="3">VKM B-2789</strain>
    </source>
</reference>
<sequence>MKRLITSLAICLATVTSVAAQNYPSKPITMYVPFAAGGPTDSVARLTAEAMSKSLGQQVLVENLPGAGGTIGSSRAAQATPDGYTILLHHIGMSTAPTLYRKLDFDPTTAFAPIGLVTEAPMTIVARPDFKATTLAELIATIKAEGEGITYANAGVGAASHLCGMLFMSAIDKQMTTVPYKGNGPIMTDLMGSQIDMTCDQATNTAGALKANQIKGYAVTSPERQKAFPNLPTADEAGLPKFELSVWHGLYAPKGTPPDVVAKLTSALQVAVQDPALQQRLDAIATFPVTKDKATPQALQERLNSEIARWRPLIKAAGQFAD</sequence>
<keyword evidence="2" id="KW-0732">Signal</keyword>
<proteinExistence type="inferred from homology"/>